<dbReference type="InterPro" id="IPR011006">
    <property type="entry name" value="CheY-like_superfamily"/>
</dbReference>
<gene>
    <name evidence="3" type="ORF">FHS57_003904</name>
</gene>
<dbReference type="RefSeq" id="WP_183976525.1">
    <property type="nucleotide sequence ID" value="NZ_JACIBY010000008.1"/>
</dbReference>
<keyword evidence="4" id="KW-1185">Reference proteome</keyword>
<dbReference type="PANTHER" id="PTHR44520:SF2">
    <property type="entry name" value="RESPONSE REGULATOR RCP1"/>
    <property type="match status" value="1"/>
</dbReference>
<evidence type="ECO:0000313" key="4">
    <source>
        <dbReference type="Proteomes" id="UP000541352"/>
    </source>
</evidence>
<dbReference type="SUPFAM" id="SSF52172">
    <property type="entry name" value="CheY-like"/>
    <property type="match status" value="1"/>
</dbReference>
<comment type="caution">
    <text evidence="3">The sequence shown here is derived from an EMBL/GenBank/DDBJ whole genome shotgun (WGS) entry which is preliminary data.</text>
</comment>
<dbReference type="Pfam" id="PF00072">
    <property type="entry name" value="Response_reg"/>
    <property type="match status" value="1"/>
</dbReference>
<dbReference type="InterPro" id="IPR052893">
    <property type="entry name" value="TCS_response_regulator"/>
</dbReference>
<proteinExistence type="predicted"/>
<sequence>MEAHDTHYSKNRALILVAEDDEDDQLFTKEAFEEARSYIDIRFVNDGLELLDYLKKRNKYAEPADAPRPSLILLDLNMPKMDGREALKEIKSDETLRTIPIVALTTSKAEQDVLKTYQLGVNSFITKPVTFTEFTEIARTLGHYWLDIVQLPQNRK</sequence>
<dbReference type="SMART" id="SM00448">
    <property type="entry name" value="REC"/>
    <property type="match status" value="1"/>
</dbReference>
<evidence type="ECO:0000256" key="1">
    <source>
        <dbReference type="PROSITE-ProRule" id="PRU00169"/>
    </source>
</evidence>
<name>A0A7W6ERS8_9BACT</name>
<dbReference type="CDD" id="cd17557">
    <property type="entry name" value="REC_Rcp-like"/>
    <property type="match status" value="1"/>
</dbReference>
<dbReference type="InterPro" id="IPR001789">
    <property type="entry name" value="Sig_transdc_resp-reg_receiver"/>
</dbReference>
<evidence type="ECO:0000259" key="2">
    <source>
        <dbReference type="PROSITE" id="PS50110"/>
    </source>
</evidence>
<dbReference type="GO" id="GO:0000160">
    <property type="term" value="P:phosphorelay signal transduction system"/>
    <property type="evidence" value="ECO:0007669"/>
    <property type="project" value="InterPro"/>
</dbReference>
<dbReference type="Proteomes" id="UP000541352">
    <property type="component" value="Unassembled WGS sequence"/>
</dbReference>
<evidence type="ECO:0000313" key="3">
    <source>
        <dbReference type="EMBL" id="MBB3839893.1"/>
    </source>
</evidence>
<feature type="domain" description="Response regulatory" evidence="2">
    <location>
        <begin position="14"/>
        <end position="142"/>
    </location>
</feature>
<accession>A0A7W6ERS8</accession>
<dbReference type="Gene3D" id="3.40.50.2300">
    <property type="match status" value="1"/>
</dbReference>
<dbReference type="AlphaFoldDB" id="A0A7W6ERS8"/>
<feature type="modified residue" description="4-aspartylphosphate" evidence="1">
    <location>
        <position position="75"/>
    </location>
</feature>
<dbReference type="PANTHER" id="PTHR44520">
    <property type="entry name" value="RESPONSE REGULATOR RCP1-RELATED"/>
    <property type="match status" value="1"/>
</dbReference>
<organism evidence="3 4">
    <name type="scientific">Runella defluvii</name>
    <dbReference type="NCBI Taxonomy" id="370973"/>
    <lineage>
        <taxon>Bacteria</taxon>
        <taxon>Pseudomonadati</taxon>
        <taxon>Bacteroidota</taxon>
        <taxon>Cytophagia</taxon>
        <taxon>Cytophagales</taxon>
        <taxon>Spirosomataceae</taxon>
        <taxon>Runella</taxon>
    </lineage>
</organism>
<reference evidence="3 4" key="1">
    <citation type="submission" date="2020-08" db="EMBL/GenBank/DDBJ databases">
        <title>Genomic Encyclopedia of Type Strains, Phase IV (KMG-IV): sequencing the most valuable type-strain genomes for metagenomic binning, comparative biology and taxonomic classification.</title>
        <authorList>
            <person name="Goeker M."/>
        </authorList>
    </citation>
    <scope>NUCLEOTIDE SEQUENCE [LARGE SCALE GENOMIC DNA]</scope>
    <source>
        <strain evidence="3 4">DSM 17976</strain>
    </source>
</reference>
<dbReference type="EMBL" id="JACIBY010000008">
    <property type="protein sequence ID" value="MBB3839893.1"/>
    <property type="molecule type" value="Genomic_DNA"/>
</dbReference>
<keyword evidence="1" id="KW-0597">Phosphoprotein</keyword>
<dbReference type="PROSITE" id="PS50110">
    <property type="entry name" value="RESPONSE_REGULATORY"/>
    <property type="match status" value="1"/>
</dbReference>
<protein>
    <submittedName>
        <fullName evidence="3">CheY-like chemotaxis protein</fullName>
    </submittedName>
</protein>